<name>A0A9Q3KAA5_9BASI</name>
<accession>A0A9Q3KAA5</accession>
<feature type="region of interest" description="Disordered" evidence="1">
    <location>
        <begin position="46"/>
        <end position="110"/>
    </location>
</feature>
<dbReference type="EMBL" id="AVOT02097625">
    <property type="protein sequence ID" value="MBW0576084.1"/>
    <property type="molecule type" value="Genomic_DNA"/>
</dbReference>
<sequence length="110" mass="11086">MNCSDCKRHILAGYRYCTACGVHFHLLESQTKKVTDPSELGISVVSPLRSPHMASQTTTTTPAAPATAANTAASTGATTKTATAATVVGASTSAAGSQTKSSAKATKASK</sequence>
<proteinExistence type="predicted"/>
<dbReference type="Proteomes" id="UP000765509">
    <property type="component" value="Unassembled WGS sequence"/>
</dbReference>
<evidence type="ECO:0000313" key="2">
    <source>
        <dbReference type="EMBL" id="MBW0576084.1"/>
    </source>
</evidence>
<feature type="compositionally biased region" description="Low complexity" evidence="1">
    <location>
        <begin position="54"/>
        <end position="110"/>
    </location>
</feature>
<comment type="caution">
    <text evidence="2">The sequence shown here is derived from an EMBL/GenBank/DDBJ whole genome shotgun (WGS) entry which is preliminary data.</text>
</comment>
<reference evidence="2" key="1">
    <citation type="submission" date="2021-03" db="EMBL/GenBank/DDBJ databases">
        <title>Draft genome sequence of rust myrtle Austropuccinia psidii MF-1, a brazilian biotype.</title>
        <authorList>
            <person name="Quecine M.C."/>
            <person name="Pachon D.M.R."/>
            <person name="Bonatelli M.L."/>
            <person name="Correr F.H."/>
            <person name="Franceschini L.M."/>
            <person name="Leite T.F."/>
            <person name="Margarido G.R.A."/>
            <person name="Almeida C.A."/>
            <person name="Ferrarezi J.A."/>
            <person name="Labate C.A."/>
        </authorList>
    </citation>
    <scope>NUCLEOTIDE SEQUENCE</scope>
    <source>
        <strain evidence="2">MF-1</strain>
    </source>
</reference>
<evidence type="ECO:0000313" key="3">
    <source>
        <dbReference type="Proteomes" id="UP000765509"/>
    </source>
</evidence>
<keyword evidence="3" id="KW-1185">Reference proteome</keyword>
<gene>
    <name evidence="2" type="ORF">O181_115799</name>
</gene>
<organism evidence="2 3">
    <name type="scientific">Austropuccinia psidii MF-1</name>
    <dbReference type="NCBI Taxonomy" id="1389203"/>
    <lineage>
        <taxon>Eukaryota</taxon>
        <taxon>Fungi</taxon>
        <taxon>Dikarya</taxon>
        <taxon>Basidiomycota</taxon>
        <taxon>Pucciniomycotina</taxon>
        <taxon>Pucciniomycetes</taxon>
        <taxon>Pucciniales</taxon>
        <taxon>Sphaerophragmiaceae</taxon>
        <taxon>Austropuccinia</taxon>
    </lineage>
</organism>
<dbReference type="AlphaFoldDB" id="A0A9Q3KAA5"/>
<evidence type="ECO:0000256" key="1">
    <source>
        <dbReference type="SAM" id="MobiDB-lite"/>
    </source>
</evidence>
<protein>
    <submittedName>
        <fullName evidence="2">Uncharacterized protein</fullName>
    </submittedName>
</protein>